<sequence>MSNTSTKWIIELIDKITSPAKKVTESVDEITQAVEEVTEAVHFNEKETKEALVNSKKYYDELANKVKEAEKEVAELGREAKKAAPGEAGEKIKQEFEQAKQKVERLREALQGAEDDIEHLTERSKQFAESQENWSTVSTGINQTIDMIDRLSNSLQFSNDIVSLRAEIQRLTDASGKELDALTSKAYKYGKIFQEEPYKIAQSVNAMTKANGGSYEENFALIEKGFEKGADANKDMLDQLREYPSFFHELGLSNAEAIAVMAKAGKSGIFSDKAMDSLKEAQMSVTEMTKAQIDAINAVNLKVSDFEGKSAFDAIRMVSDAMKGSSAQAKQQVLADIFKGAGEDASRAWVEGYASIDLDLDKIKSVETANKGLKSFIADVQMSIANVIGGAGEYVQVIGQVGQGALGLVGVYNTLNGILAANRAAMALTAVSTTGVAAAQGAATVSAFSLSGAIRAIGVSIMSIPVIGWILALVAALTALFAYFWNTSEEFRGFFYGVWEVIKLVFTKIVAFIRPILQFIWVIIKTVVSNIWNFWSMTFGYIYDKVVQVFTGVYNVISTIITSVYNFIKGALNSILNIFKNIFGGLYNWIAQIFDAIYNRIKVVLDKITGAVKIVKLLWNDFKGEASDAYAKGQAKAKDSKKESSTTPSINDFTTGKTPTLSYYNDGSEDPKSKKKGNKAGDKEGNMSISGSKGSTSITMTINNYFNSKGNTDVRYLAEAVASKIGDRLEDAVISIG</sequence>
<keyword evidence="6" id="KW-1185">Reference proteome</keyword>
<dbReference type="RefSeq" id="WP_121935030.1">
    <property type="nucleotide sequence ID" value="NZ_RDOJ01000013.1"/>
</dbReference>
<evidence type="ECO:0000256" key="2">
    <source>
        <dbReference type="SAM" id="MobiDB-lite"/>
    </source>
</evidence>
<feature type="domain" description="Phage tail tape measure protein" evidence="4">
    <location>
        <begin position="147"/>
        <end position="338"/>
    </location>
</feature>
<comment type="caution">
    <text evidence="5">The sequence shown here is derived from an EMBL/GenBank/DDBJ whole genome shotgun (WGS) entry which is preliminary data.</text>
</comment>
<feature type="transmembrane region" description="Helical" evidence="3">
    <location>
        <begin position="435"/>
        <end position="454"/>
    </location>
</feature>
<keyword evidence="3" id="KW-0812">Transmembrane</keyword>
<accession>A0A3L9M621</accession>
<feature type="transmembrane region" description="Helical" evidence="3">
    <location>
        <begin position="549"/>
        <end position="568"/>
    </location>
</feature>
<evidence type="ECO:0000259" key="4">
    <source>
        <dbReference type="Pfam" id="PF10145"/>
    </source>
</evidence>
<dbReference type="AlphaFoldDB" id="A0A3L9M621"/>
<dbReference type="Gene3D" id="1.20.1480.30">
    <property type="entry name" value="Designed four-helix bundle protein"/>
    <property type="match status" value="1"/>
</dbReference>
<evidence type="ECO:0000313" key="6">
    <source>
        <dbReference type="Proteomes" id="UP000275348"/>
    </source>
</evidence>
<reference evidence="5 6" key="1">
    <citation type="submission" date="2018-10" db="EMBL/GenBank/DDBJ databases">
        <authorList>
            <person name="Chen X."/>
        </authorList>
    </citation>
    <scope>NUCLEOTIDE SEQUENCE [LARGE SCALE GENOMIC DNA]</scope>
    <source>
        <strain evidence="5 6">YIM 102668</strain>
    </source>
</reference>
<dbReference type="Proteomes" id="UP000275348">
    <property type="component" value="Unassembled WGS sequence"/>
</dbReference>
<dbReference type="Pfam" id="PF10145">
    <property type="entry name" value="PhageMin_Tail"/>
    <property type="match status" value="1"/>
</dbReference>
<feature type="transmembrane region" description="Helical" evidence="3">
    <location>
        <begin position="519"/>
        <end position="543"/>
    </location>
</feature>
<keyword evidence="3" id="KW-1133">Transmembrane helix</keyword>
<evidence type="ECO:0000256" key="1">
    <source>
        <dbReference type="SAM" id="Coils"/>
    </source>
</evidence>
<feature type="transmembrane region" description="Helical" evidence="3">
    <location>
        <begin position="491"/>
        <end position="512"/>
    </location>
</feature>
<gene>
    <name evidence="5" type="ORF">EAH69_09815</name>
</gene>
<protein>
    <recommendedName>
        <fullName evidence="4">Phage tail tape measure protein domain-containing protein</fullName>
    </recommendedName>
</protein>
<keyword evidence="3" id="KW-0472">Membrane</keyword>
<evidence type="ECO:0000256" key="3">
    <source>
        <dbReference type="SAM" id="Phobius"/>
    </source>
</evidence>
<feature type="transmembrane region" description="Helical" evidence="3">
    <location>
        <begin position="466"/>
        <end position="485"/>
    </location>
</feature>
<keyword evidence="1" id="KW-0175">Coiled coil</keyword>
<dbReference type="OrthoDB" id="1219342at2"/>
<dbReference type="InterPro" id="IPR010090">
    <property type="entry name" value="Phage_tape_meas"/>
</dbReference>
<proteinExistence type="predicted"/>
<feature type="coiled-coil region" evidence="1">
    <location>
        <begin position="20"/>
        <end position="130"/>
    </location>
</feature>
<evidence type="ECO:0000313" key="5">
    <source>
        <dbReference type="EMBL" id="RLZ08600.1"/>
    </source>
</evidence>
<feature type="compositionally biased region" description="Polar residues" evidence="2">
    <location>
        <begin position="645"/>
        <end position="665"/>
    </location>
</feature>
<dbReference type="EMBL" id="RDOJ01000013">
    <property type="protein sequence ID" value="RLZ08600.1"/>
    <property type="molecule type" value="Genomic_DNA"/>
</dbReference>
<organism evidence="5 6">
    <name type="scientific">Faecalibacter macacae</name>
    <dbReference type="NCBI Taxonomy" id="1859289"/>
    <lineage>
        <taxon>Bacteria</taxon>
        <taxon>Pseudomonadati</taxon>
        <taxon>Bacteroidota</taxon>
        <taxon>Flavobacteriia</taxon>
        <taxon>Flavobacteriales</taxon>
        <taxon>Weeksellaceae</taxon>
        <taxon>Faecalibacter</taxon>
    </lineage>
</organism>
<name>A0A3L9M621_9FLAO</name>
<feature type="region of interest" description="Disordered" evidence="2">
    <location>
        <begin position="637"/>
        <end position="693"/>
    </location>
</feature>